<dbReference type="InterPro" id="IPR003653">
    <property type="entry name" value="Peptidase_C48_C"/>
</dbReference>
<comment type="caution">
    <text evidence="7">The sequence shown here is derived from an EMBL/GenBank/DDBJ whole genome shotgun (WGS) entry which is preliminary data.</text>
</comment>
<feature type="chain" id="PRO_5045909870" description="Ubiquitin-like protease family profile domain-containing protein" evidence="5">
    <location>
        <begin position="31"/>
        <end position="160"/>
    </location>
</feature>
<keyword evidence="4" id="KW-0788">Thiol protease</keyword>
<dbReference type="PROSITE" id="PS50600">
    <property type="entry name" value="ULP_PROTEASE"/>
    <property type="match status" value="1"/>
</dbReference>
<dbReference type="PANTHER" id="PTHR46915">
    <property type="entry name" value="UBIQUITIN-LIKE PROTEASE 4-RELATED"/>
    <property type="match status" value="1"/>
</dbReference>
<protein>
    <recommendedName>
        <fullName evidence="6">Ubiquitin-like protease family profile domain-containing protein</fullName>
    </recommendedName>
</protein>
<organism evidence="7 8">
    <name type="scientific">Porites evermanni</name>
    <dbReference type="NCBI Taxonomy" id="104178"/>
    <lineage>
        <taxon>Eukaryota</taxon>
        <taxon>Metazoa</taxon>
        <taxon>Cnidaria</taxon>
        <taxon>Anthozoa</taxon>
        <taxon>Hexacorallia</taxon>
        <taxon>Scleractinia</taxon>
        <taxon>Fungiina</taxon>
        <taxon>Poritidae</taxon>
        <taxon>Porites</taxon>
    </lineage>
</organism>
<dbReference type="Gene3D" id="3.40.395.10">
    <property type="entry name" value="Adenoviral Proteinase, Chain A"/>
    <property type="match status" value="1"/>
</dbReference>
<keyword evidence="3" id="KW-0378">Hydrolase</keyword>
<evidence type="ECO:0000256" key="1">
    <source>
        <dbReference type="ARBA" id="ARBA00005234"/>
    </source>
</evidence>
<feature type="signal peptide" evidence="5">
    <location>
        <begin position="1"/>
        <end position="30"/>
    </location>
</feature>
<evidence type="ECO:0000256" key="3">
    <source>
        <dbReference type="ARBA" id="ARBA00022801"/>
    </source>
</evidence>
<accession>A0ABN8M217</accession>
<dbReference type="EMBL" id="CALNXI010000157">
    <property type="protein sequence ID" value="CAH3020726.1"/>
    <property type="molecule type" value="Genomic_DNA"/>
</dbReference>
<dbReference type="Proteomes" id="UP001159427">
    <property type="component" value="Unassembled WGS sequence"/>
</dbReference>
<comment type="similarity">
    <text evidence="1">Belongs to the peptidase C48 family.</text>
</comment>
<reference evidence="7 8" key="1">
    <citation type="submission" date="2022-05" db="EMBL/GenBank/DDBJ databases">
        <authorList>
            <consortium name="Genoscope - CEA"/>
            <person name="William W."/>
        </authorList>
    </citation>
    <scope>NUCLEOTIDE SEQUENCE [LARGE SCALE GENOMIC DNA]</scope>
</reference>
<keyword evidence="2" id="KW-0645">Protease</keyword>
<name>A0ABN8M217_9CNID</name>
<dbReference type="Pfam" id="PF02902">
    <property type="entry name" value="Peptidase_C48"/>
    <property type="match status" value="1"/>
</dbReference>
<evidence type="ECO:0000256" key="4">
    <source>
        <dbReference type="ARBA" id="ARBA00022807"/>
    </source>
</evidence>
<evidence type="ECO:0000313" key="8">
    <source>
        <dbReference type="Proteomes" id="UP001159427"/>
    </source>
</evidence>
<dbReference type="InterPro" id="IPR038765">
    <property type="entry name" value="Papain-like_cys_pep_sf"/>
</dbReference>
<gene>
    <name evidence="7" type="ORF">PEVE_00008341</name>
</gene>
<dbReference type="SUPFAM" id="SSF54001">
    <property type="entry name" value="Cysteine proteinases"/>
    <property type="match status" value="1"/>
</dbReference>
<evidence type="ECO:0000313" key="7">
    <source>
        <dbReference type="EMBL" id="CAH3020726.1"/>
    </source>
</evidence>
<evidence type="ECO:0000256" key="2">
    <source>
        <dbReference type="ARBA" id="ARBA00022670"/>
    </source>
</evidence>
<dbReference type="PANTHER" id="PTHR46915:SF2">
    <property type="entry name" value="UBIQUITIN-LIKE PROTEASE 4"/>
    <property type="match status" value="1"/>
</dbReference>
<evidence type="ECO:0000259" key="6">
    <source>
        <dbReference type="PROSITE" id="PS50600"/>
    </source>
</evidence>
<feature type="domain" description="Ubiquitin-like protease family profile" evidence="6">
    <location>
        <begin position="1"/>
        <end position="160"/>
    </location>
</feature>
<keyword evidence="8" id="KW-1185">Reference proteome</keyword>
<evidence type="ECO:0000256" key="5">
    <source>
        <dbReference type="SAM" id="SignalP"/>
    </source>
</evidence>
<sequence>MTTSLTLYFITRLKKLVLLLIFQQTHSTHSAHVFTKKLVSFNPNRIRNWTKGANIFLKKYVIIPVCTGTHWMFVIVKMNHGDGVSIMILDSANRPSICFEQIHCPSVDFLVKNYLQDEWAAKAIHKRNSNFFGEVIYADVPQQPNDTDCGAYVMKFFSEF</sequence>
<keyword evidence="5" id="KW-0732">Signal</keyword>
<proteinExistence type="inferred from homology"/>